<keyword evidence="2" id="KW-0614">Plasmid</keyword>
<keyword evidence="1" id="KW-1133">Transmembrane helix</keyword>
<sequence length="57" mass="6409">MPALAKNKNLGFIKIKNSSSKRTAQLYSSVICNAAKIFLFIFIKIKNTDLMDQNTNT</sequence>
<keyword evidence="1" id="KW-0812">Transmembrane</keyword>
<keyword evidence="1" id="KW-0472">Membrane</keyword>
<gene>
    <name evidence="2" type="ORF">BGAPBR_K0007</name>
</gene>
<accession>B8F0P0</accession>
<geneLocation type="plasmid" evidence="2 3">
    <name>PBr_lp36</name>
</geneLocation>
<protein>
    <submittedName>
        <fullName evidence="2">Uncharacterized protein</fullName>
    </submittedName>
</protein>
<evidence type="ECO:0000313" key="3">
    <source>
        <dbReference type="Proteomes" id="UP000006103"/>
    </source>
</evidence>
<reference evidence="2 3" key="1">
    <citation type="journal article" date="2011" name="J. Bacteriol.">
        <title>Whole-genome sequences of two Borrelia afzelii and two Borrelia garinii Lyme disease agent isolates.</title>
        <authorList>
            <person name="Casjens S.R."/>
            <person name="Mongodin E.F."/>
            <person name="Qiu W.-G."/>
            <person name="Dunn J.J."/>
            <person name="Luft B.J."/>
            <person name="Fraser-Liggett C.M."/>
            <person name="Schutzer S.E."/>
        </authorList>
    </citation>
    <scope>NUCLEOTIDE SEQUENCE [LARGE SCALE GENOMIC DNA]</scope>
    <source>
        <strain evidence="2 3">PBr</strain>
    </source>
</reference>
<dbReference type="AlphaFoldDB" id="B8F0P0"/>
<dbReference type="Proteomes" id="UP000006103">
    <property type="component" value="Plasmid PBr_lp36"/>
</dbReference>
<evidence type="ECO:0000256" key="1">
    <source>
        <dbReference type="SAM" id="Phobius"/>
    </source>
</evidence>
<feature type="transmembrane region" description="Helical" evidence="1">
    <location>
        <begin position="24"/>
        <end position="43"/>
    </location>
</feature>
<dbReference type="EMBL" id="CP001302">
    <property type="protein sequence ID" value="ACL34488.1"/>
    <property type="molecule type" value="Genomic_DNA"/>
</dbReference>
<evidence type="ECO:0000313" key="2">
    <source>
        <dbReference type="EMBL" id="ACL34488.1"/>
    </source>
</evidence>
<name>B8F0P0_BORGR</name>
<organism evidence="2 3">
    <name type="scientific">Borreliella garinii PBr</name>
    <dbReference type="NCBI Taxonomy" id="498743"/>
    <lineage>
        <taxon>Bacteria</taxon>
        <taxon>Pseudomonadati</taxon>
        <taxon>Spirochaetota</taxon>
        <taxon>Spirochaetia</taxon>
        <taxon>Spirochaetales</taxon>
        <taxon>Borreliaceae</taxon>
        <taxon>Borreliella</taxon>
    </lineage>
</organism>
<keyword evidence="3" id="KW-1185">Reference proteome</keyword>
<proteinExistence type="predicted"/>